<evidence type="ECO:0000313" key="9">
    <source>
        <dbReference type="EMBL" id="HGT38108.1"/>
    </source>
</evidence>
<evidence type="ECO:0000259" key="8">
    <source>
        <dbReference type="Pfam" id="PF00482"/>
    </source>
</evidence>
<feature type="transmembrane region" description="Helical" evidence="7">
    <location>
        <begin position="46"/>
        <end position="68"/>
    </location>
</feature>
<feature type="transmembrane region" description="Helical" evidence="7">
    <location>
        <begin position="164"/>
        <end position="184"/>
    </location>
</feature>
<comment type="similarity">
    <text evidence="2">Belongs to the GSP F family.</text>
</comment>
<feature type="transmembrane region" description="Helical" evidence="7">
    <location>
        <begin position="248"/>
        <end position="279"/>
    </location>
</feature>
<dbReference type="InterPro" id="IPR042094">
    <property type="entry name" value="T2SS_GspF_sf"/>
</dbReference>
<dbReference type="InterPro" id="IPR003004">
    <property type="entry name" value="GspF/PilC"/>
</dbReference>
<protein>
    <recommendedName>
        <fullName evidence="8">Type II secretion system protein GspF domain-containing protein</fullName>
    </recommendedName>
</protein>
<dbReference type="GO" id="GO:0005886">
    <property type="term" value="C:plasma membrane"/>
    <property type="evidence" value="ECO:0007669"/>
    <property type="project" value="UniProtKB-SubCell"/>
</dbReference>
<gene>
    <name evidence="9" type="ORF">ENS64_02395</name>
</gene>
<feature type="transmembrane region" description="Helical" evidence="7">
    <location>
        <begin position="388"/>
        <end position="410"/>
    </location>
</feature>
<evidence type="ECO:0000256" key="7">
    <source>
        <dbReference type="SAM" id="Phobius"/>
    </source>
</evidence>
<keyword evidence="4 7" id="KW-0812">Transmembrane</keyword>
<evidence type="ECO:0000256" key="5">
    <source>
        <dbReference type="ARBA" id="ARBA00022989"/>
    </source>
</evidence>
<evidence type="ECO:0000256" key="3">
    <source>
        <dbReference type="ARBA" id="ARBA00022475"/>
    </source>
</evidence>
<organism evidence="9">
    <name type="scientific">Schlesneria paludicola</name>
    <dbReference type="NCBI Taxonomy" id="360056"/>
    <lineage>
        <taxon>Bacteria</taxon>
        <taxon>Pseudomonadati</taxon>
        <taxon>Planctomycetota</taxon>
        <taxon>Planctomycetia</taxon>
        <taxon>Planctomycetales</taxon>
        <taxon>Planctomycetaceae</taxon>
        <taxon>Schlesneria</taxon>
    </lineage>
</organism>
<feature type="domain" description="Type II secretion system protein GspF" evidence="8">
    <location>
        <begin position="495"/>
        <end position="610"/>
    </location>
</feature>
<evidence type="ECO:0000256" key="6">
    <source>
        <dbReference type="ARBA" id="ARBA00023136"/>
    </source>
</evidence>
<name>A0A7C4QPD5_9PLAN</name>
<accession>A0A7C4QPD5</accession>
<reference evidence="9" key="1">
    <citation type="journal article" date="2020" name="mSystems">
        <title>Genome- and Community-Level Interaction Insights into Carbon Utilization and Element Cycling Functions of Hydrothermarchaeota in Hydrothermal Sediment.</title>
        <authorList>
            <person name="Zhou Z."/>
            <person name="Liu Y."/>
            <person name="Xu W."/>
            <person name="Pan J."/>
            <person name="Luo Z.H."/>
            <person name="Li M."/>
        </authorList>
    </citation>
    <scope>NUCLEOTIDE SEQUENCE [LARGE SCALE GENOMIC DNA]</scope>
    <source>
        <strain evidence="9">SpSt-508</strain>
    </source>
</reference>
<dbReference type="Gene3D" id="1.20.81.30">
    <property type="entry name" value="Type II secretion system (T2SS), domain F"/>
    <property type="match status" value="1"/>
</dbReference>
<dbReference type="PANTHER" id="PTHR30012:SF0">
    <property type="entry name" value="TYPE II SECRETION SYSTEM PROTEIN F-RELATED"/>
    <property type="match status" value="1"/>
</dbReference>
<feature type="transmembrane region" description="Helical" evidence="7">
    <location>
        <begin position="587"/>
        <end position="616"/>
    </location>
</feature>
<dbReference type="EMBL" id="DSVQ01000006">
    <property type="protein sequence ID" value="HGT38108.1"/>
    <property type="molecule type" value="Genomic_DNA"/>
</dbReference>
<comment type="caution">
    <text evidence="9">The sequence shown here is derived from an EMBL/GenBank/DDBJ whole genome shotgun (WGS) entry which is preliminary data.</text>
</comment>
<sequence>MGWLPYLLVSLLLGGVALLPALALYRSARALEQLARQKPQCRWARWEMLAAGHACALLSLACLLAANFPSVLAADAAGRVAGWEVAATAALIAAVGLLASVYVVQLWRGWRTKVPSIEPGSLGTAATGGLPPAETPAPHPEFVALRASIPAPAQRPFAWWRDPLGVVAATMIVLAILSVCWLIMDALNPGLANLRVHAGSALVMAVSALVLLTGLILLRASQCILATRADSLAERSWLIAAQRNLARFYLCLAIIILAAYSALPALVAGIVLLGTWGAVRQAAHLRALWLLATTFQHRSAPADELAAQAEHCTGRTRRLLQRAASQLAEGKPVSHVLYHSGIVPRSAWLETAGALSAGKVPEVLRAIAARETARFSSAAGLHNSQHMVAYWSVVYVVMLAILAFLMVYIIPKLRRIFQDFDAPLPNATHALLAAVDTTAQYWYLVLPAALLPWGLLLRLEVEAQHQGWLNTFERRLGPYWVRLRAPDLLRGLRWAVAAQRPLEQALAHMASVPLPTPFRARLYRAAQHVAHGEDPWLTLHAQGWLTASEAELLRTAQQNHHLPWALETLSHSTQSTREYRLAVMAEWLHPAVLLATGCIVGAVVYCLFVPLVYLILTMAEHA</sequence>
<feature type="transmembrane region" description="Helical" evidence="7">
    <location>
        <begin position="196"/>
        <end position="218"/>
    </location>
</feature>
<keyword evidence="3" id="KW-1003">Cell membrane</keyword>
<feature type="transmembrane region" description="Helical" evidence="7">
    <location>
        <begin position="80"/>
        <end position="104"/>
    </location>
</feature>
<evidence type="ECO:0000256" key="4">
    <source>
        <dbReference type="ARBA" id="ARBA00022692"/>
    </source>
</evidence>
<comment type="subcellular location">
    <subcellularLocation>
        <location evidence="1">Cell membrane</location>
        <topology evidence="1">Multi-pass membrane protein</topology>
    </subcellularLocation>
</comment>
<evidence type="ECO:0000256" key="1">
    <source>
        <dbReference type="ARBA" id="ARBA00004651"/>
    </source>
</evidence>
<feature type="transmembrane region" description="Helical" evidence="7">
    <location>
        <begin position="6"/>
        <end position="25"/>
    </location>
</feature>
<evidence type="ECO:0000256" key="2">
    <source>
        <dbReference type="ARBA" id="ARBA00005745"/>
    </source>
</evidence>
<dbReference type="InterPro" id="IPR018076">
    <property type="entry name" value="T2SS_GspF_dom"/>
</dbReference>
<keyword evidence="5 7" id="KW-1133">Transmembrane helix</keyword>
<keyword evidence="6 7" id="KW-0472">Membrane</keyword>
<proteinExistence type="inferred from homology"/>
<dbReference type="PANTHER" id="PTHR30012">
    <property type="entry name" value="GENERAL SECRETION PATHWAY PROTEIN"/>
    <property type="match status" value="1"/>
</dbReference>
<dbReference type="Pfam" id="PF00482">
    <property type="entry name" value="T2SSF"/>
    <property type="match status" value="1"/>
</dbReference>
<dbReference type="AlphaFoldDB" id="A0A7C4QPD5"/>